<dbReference type="PANTHER" id="PTHR24291:SF201">
    <property type="entry name" value="CYTOCHROME P450, FAMILY 4, SUBFAMILY B, POLYPEPTIDE 7"/>
    <property type="match status" value="1"/>
</dbReference>
<dbReference type="GO" id="GO:0005506">
    <property type="term" value="F:iron ion binding"/>
    <property type="evidence" value="ECO:0007669"/>
    <property type="project" value="InterPro"/>
</dbReference>
<protein>
    <submittedName>
        <fullName evidence="6">Cytochrome P450 4C1-like protein</fullName>
    </submittedName>
</protein>
<organism evidence="6 7">
    <name type="scientific">Leptotrombidium deliense</name>
    <dbReference type="NCBI Taxonomy" id="299467"/>
    <lineage>
        <taxon>Eukaryota</taxon>
        <taxon>Metazoa</taxon>
        <taxon>Ecdysozoa</taxon>
        <taxon>Arthropoda</taxon>
        <taxon>Chelicerata</taxon>
        <taxon>Arachnida</taxon>
        <taxon>Acari</taxon>
        <taxon>Acariformes</taxon>
        <taxon>Trombidiformes</taxon>
        <taxon>Prostigmata</taxon>
        <taxon>Anystina</taxon>
        <taxon>Parasitengona</taxon>
        <taxon>Trombiculoidea</taxon>
        <taxon>Trombiculidae</taxon>
        <taxon>Leptotrombidium</taxon>
    </lineage>
</organism>
<name>A0A443R7X3_9ACAR</name>
<dbReference type="PANTHER" id="PTHR24291">
    <property type="entry name" value="CYTOCHROME P450 FAMILY 4"/>
    <property type="match status" value="1"/>
</dbReference>
<proteinExistence type="inferred from homology"/>
<evidence type="ECO:0000256" key="5">
    <source>
        <dbReference type="ARBA" id="ARBA00023033"/>
    </source>
</evidence>
<evidence type="ECO:0000313" key="6">
    <source>
        <dbReference type="EMBL" id="RWS11371.1"/>
    </source>
</evidence>
<dbReference type="Gene3D" id="1.10.630.10">
    <property type="entry name" value="Cytochrome P450"/>
    <property type="match status" value="1"/>
</dbReference>
<evidence type="ECO:0000313" key="7">
    <source>
        <dbReference type="Proteomes" id="UP000288716"/>
    </source>
</evidence>
<dbReference type="InterPro" id="IPR050196">
    <property type="entry name" value="Cytochrome_P450_Monoox"/>
</dbReference>
<comment type="similarity">
    <text evidence="2">Belongs to the cytochrome P450 family.</text>
</comment>
<comment type="caution">
    <text evidence="6">The sequence shown here is derived from an EMBL/GenBank/DDBJ whole genome shotgun (WGS) entry which is preliminary data.</text>
</comment>
<dbReference type="STRING" id="299467.A0A443R7X3"/>
<evidence type="ECO:0000256" key="2">
    <source>
        <dbReference type="ARBA" id="ARBA00010617"/>
    </source>
</evidence>
<dbReference type="Pfam" id="PF00067">
    <property type="entry name" value="p450"/>
    <property type="match status" value="1"/>
</dbReference>
<dbReference type="InterPro" id="IPR001128">
    <property type="entry name" value="Cyt_P450"/>
</dbReference>
<dbReference type="OrthoDB" id="1372046at2759"/>
<feature type="non-terminal residue" evidence="6">
    <location>
        <position position="145"/>
    </location>
</feature>
<dbReference type="AlphaFoldDB" id="A0A443R7X3"/>
<evidence type="ECO:0000256" key="3">
    <source>
        <dbReference type="ARBA" id="ARBA00022617"/>
    </source>
</evidence>
<dbReference type="GO" id="GO:0004497">
    <property type="term" value="F:monooxygenase activity"/>
    <property type="evidence" value="ECO:0007669"/>
    <property type="project" value="UniProtKB-KW"/>
</dbReference>
<keyword evidence="5" id="KW-0560">Oxidoreductase</keyword>
<dbReference type="VEuPathDB" id="VectorBase:LDEU014067"/>
<dbReference type="EMBL" id="NCKV01049203">
    <property type="protein sequence ID" value="RWS11371.1"/>
    <property type="molecule type" value="Genomic_DNA"/>
</dbReference>
<keyword evidence="7" id="KW-1185">Reference proteome</keyword>
<dbReference type="GO" id="GO:0016705">
    <property type="term" value="F:oxidoreductase activity, acting on paired donors, with incorporation or reduction of molecular oxygen"/>
    <property type="evidence" value="ECO:0007669"/>
    <property type="project" value="InterPro"/>
</dbReference>
<dbReference type="InterPro" id="IPR036396">
    <property type="entry name" value="Cyt_P450_sf"/>
</dbReference>
<keyword evidence="3" id="KW-0479">Metal-binding</keyword>
<keyword evidence="4" id="KW-0408">Iron</keyword>
<reference evidence="6 7" key="1">
    <citation type="journal article" date="2018" name="Gigascience">
        <title>Genomes of trombidid mites reveal novel predicted allergens and laterally-transferred genes associated with secondary metabolism.</title>
        <authorList>
            <person name="Dong X."/>
            <person name="Chaisiri K."/>
            <person name="Xia D."/>
            <person name="Armstrong S.D."/>
            <person name="Fang Y."/>
            <person name="Donnelly M.J."/>
            <person name="Kadowaki T."/>
            <person name="McGarry J.W."/>
            <person name="Darby A.C."/>
            <person name="Makepeace B.L."/>
        </authorList>
    </citation>
    <scope>NUCLEOTIDE SEQUENCE [LARGE SCALE GENOMIC DNA]</scope>
    <source>
        <strain evidence="6">UoL-UT</strain>
    </source>
</reference>
<dbReference type="SUPFAM" id="SSF48264">
    <property type="entry name" value="Cytochrome P450"/>
    <property type="match status" value="1"/>
</dbReference>
<dbReference type="Proteomes" id="UP000288716">
    <property type="component" value="Unassembled WGS sequence"/>
</dbReference>
<keyword evidence="3" id="KW-0349">Heme</keyword>
<evidence type="ECO:0000256" key="1">
    <source>
        <dbReference type="ARBA" id="ARBA00001971"/>
    </source>
</evidence>
<accession>A0A443R7X3</accession>
<keyword evidence="5" id="KW-0503">Monooxygenase</keyword>
<dbReference type="GO" id="GO:0020037">
    <property type="term" value="F:heme binding"/>
    <property type="evidence" value="ECO:0007669"/>
    <property type="project" value="InterPro"/>
</dbReference>
<gene>
    <name evidence="6" type="ORF">B4U80_02268</name>
</gene>
<evidence type="ECO:0000256" key="4">
    <source>
        <dbReference type="ARBA" id="ARBA00023004"/>
    </source>
</evidence>
<sequence>MGLPPHVSPNGRKYIENIGIAQKKYLENMLFQFPFSHLMDNKIRKGKYLKQKFEELRAFGSKIIESRKKEFTKSKNESFLDNLLQLQKENLSLTDEEIRSQVHTFVAGAFDTTGTALQWLILLLGNHIEIQDNLRNEWCNFRCNK</sequence>
<comment type="cofactor">
    <cofactor evidence="1">
        <name>heme</name>
        <dbReference type="ChEBI" id="CHEBI:30413"/>
    </cofactor>
</comment>